<evidence type="ECO:0000256" key="1">
    <source>
        <dbReference type="ARBA" id="ARBA00023054"/>
    </source>
</evidence>
<dbReference type="OMA" id="ALWEKKF"/>
<reference evidence="4 5" key="1">
    <citation type="journal article" date="2012" name="Science">
        <title>The Paleozoic origin of enzymatic lignin decomposition reconstructed from 31 fungal genomes.</title>
        <authorList>
            <person name="Floudas D."/>
            <person name="Binder M."/>
            <person name="Riley R."/>
            <person name="Barry K."/>
            <person name="Blanchette R.A."/>
            <person name="Henrissat B."/>
            <person name="Martinez A.T."/>
            <person name="Otillar R."/>
            <person name="Spatafora J.W."/>
            <person name="Yadav J.S."/>
            <person name="Aerts A."/>
            <person name="Benoit I."/>
            <person name="Boyd A."/>
            <person name="Carlson A."/>
            <person name="Copeland A."/>
            <person name="Coutinho P.M."/>
            <person name="de Vries R.P."/>
            <person name="Ferreira P."/>
            <person name="Findley K."/>
            <person name="Foster B."/>
            <person name="Gaskell J."/>
            <person name="Glotzer D."/>
            <person name="Gorecki P."/>
            <person name="Heitman J."/>
            <person name="Hesse C."/>
            <person name="Hori C."/>
            <person name="Igarashi K."/>
            <person name="Jurgens J.A."/>
            <person name="Kallen N."/>
            <person name="Kersten P."/>
            <person name="Kohler A."/>
            <person name="Kuees U."/>
            <person name="Kumar T.K.A."/>
            <person name="Kuo A."/>
            <person name="LaButti K."/>
            <person name="Larrondo L.F."/>
            <person name="Lindquist E."/>
            <person name="Ling A."/>
            <person name="Lombard V."/>
            <person name="Lucas S."/>
            <person name="Lundell T."/>
            <person name="Martin R."/>
            <person name="McLaughlin D.J."/>
            <person name="Morgenstern I."/>
            <person name="Morin E."/>
            <person name="Murat C."/>
            <person name="Nagy L.G."/>
            <person name="Nolan M."/>
            <person name="Ohm R.A."/>
            <person name="Patyshakuliyeva A."/>
            <person name="Rokas A."/>
            <person name="Ruiz-Duenas F.J."/>
            <person name="Sabat G."/>
            <person name="Salamov A."/>
            <person name="Samejima M."/>
            <person name="Schmutz J."/>
            <person name="Slot J.C."/>
            <person name="St John F."/>
            <person name="Stenlid J."/>
            <person name="Sun H."/>
            <person name="Sun S."/>
            <person name="Syed K."/>
            <person name="Tsang A."/>
            <person name="Wiebenga A."/>
            <person name="Young D."/>
            <person name="Pisabarro A."/>
            <person name="Eastwood D.C."/>
            <person name="Martin F."/>
            <person name="Cullen D."/>
            <person name="Grigoriev I.V."/>
            <person name="Hibbett D.S."/>
        </authorList>
    </citation>
    <scope>NUCLEOTIDE SEQUENCE [LARGE SCALE GENOMIC DNA]</scope>
    <source>
        <strain evidence="4 5">DJM-731 SS1</strain>
    </source>
</reference>
<dbReference type="GO" id="GO:0030686">
    <property type="term" value="C:90S preribosome"/>
    <property type="evidence" value="ECO:0007669"/>
    <property type="project" value="TreeGrafter"/>
</dbReference>
<feature type="compositionally biased region" description="Acidic residues" evidence="2">
    <location>
        <begin position="225"/>
        <end position="240"/>
    </location>
</feature>
<gene>
    <name evidence="4" type="ORF">DACRYDRAFT_115351</name>
</gene>
<feature type="compositionally biased region" description="Acidic residues" evidence="2">
    <location>
        <begin position="330"/>
        <end position="340"/>
    </location>
</feature>
<dbReference type="HOGENOM" id="CLU_029647_0_0_1"/>
<dbReference type="InterPro" id="IPR015158">
    <property type="entry name" value="Bud22_dom"/>
</dbReference>
<protein>
    <submittedName>
        <fullName evidence="4">Bud-site selection protein</fullName>
    </submittedName>
</protein>
<dbReference type="RefSeq" id="XP_040629986.1">
    <property type="nucleotide sequence ID" value="XM_040769987.1"/>
</dbReference>
<dbReference type="PANTHER" id="PTHR23325">
    <property type="entry name" value="SERUM RESPONSE FACTOR-BINDING"/>
    <property type="match status" value="1"/>
</dbReference>
<evidence type="ECO:0000313" key="4">
    <source>
        <dbReference type="EMBL" id="EJU03092.1"/>
    </source>
</evidence>
<feature type="region of interest" description="Disordered" evidence="2">
    <location>
        <begin position="1"/>
        <end position="31"/>
    </location>
</feature>
<feature type="compositionally biased region" description="Basic and acidic residues" evidence="2">
    <location>
        <begin position="1"/>
        <end position="10"/>
    </location>
</feature>
<organism evidence="4 5">
    <name type="scientific">Dacryopinax primogenitus (strain DJM 731)</name>
    <name type="common">Brown rot fungus</name>
    <dbReference type="NCBI Taxonomy" id="1858805"/>
    <lineage>
        <taxon>Eukaryota</taxon>
        <taxon>Fungi</taxon>
        <taxon>Dikarya</taxon>
        <taxon>Basidiomycota</taxon>
        <taxon>Agaricomycotina</taxon>
        <taxon>Dacrymycetes</taxon>
        <taxon>Dacrymycetales</taxon>
        <taxon>Dacrymycetaceae</taxon>
        <taxon>Dacryopinax</taxon>
    </lineage>
</organism>
<sequence length="484" mass="53430">MAKAAKAEKQSKKRPREEDGEEKENTRRIKRKIFEKPPVDPVENATRRLRGAQASVLKTAKAAKLFETQRLVKKLKHARVGKTPDEDLARSLEKDLEVVKAADPHDICNEALASRIQKDGQLSHDEFCMAALDIVIPPAEQSKTVPKSDKKGWSRLMSNKKLAHGCHHAMLAIKKDFQNVANRIEFKKRQAEEKEQRVKEGKLSRKERLEMGLPPKSKAVVGEAAGDDEGGEEESDDESVDAMLHVAEDDDAEDDDDDDDGDKDDDDNDEEDDDDDEKSQAKKPKGKDKLPDGGLDAPVDDYEDDDDEGDGPESTFLPSLNTGFIAGSDSDFDEKEEDVDGPQRNNRRGQRARQAIWEKKYGKNANHVKKQREEQRAAAAASERGGFGGRGRGRGAPRGRGGYKPAPGGFDPRNARKGLRGRPVDSGWAGRAAHAGANDRQSHPEPPKPAMPEKPMHPSWQAKKNEKNVGQAVAGQGKKIVFGD</sequence>
<dbReference type="GeneID" id="63685049"/>
<proteinExistence type="predicted"/>
<name>M5GAT8_DACPD</name>
<keyword evidence="5" id="KW-1185">Reference proteome</keyword>
<evidence type="ECO:0000259" key="3">
    <source>
        <dbReference type="Pfam" id="PF09073"/>
    </source>
</evidence>
<feature type="compositionally biased region" description="Basic and acidic residues" evidence="2">
    <location>
        <begin position="190"/>
        <end position="210"/>
    </location>
</feature>
<keyword evidence="1" id="KW-0175">Coiled coil</keyword>
<dbReference type="Proteomes" id="UP000030653">
    <property type="component" value="Unassembled WGS sequence"/>
</dbReference>
<dbReference type="PANTHER" id="PTHR23325:SF1">
    <property type="entry name" value="SERUM RESPONSE FACTOR-BINDING PROTEIN 1"/>
    <property type="match status" value="1"/>
</dbReference>
<dbReference type="STRING" id="1858805.M5GAT8"/>
<feature type="compositionally biased region" description="Acidic residues" evidence="2">
    <location>
        <begin position="298"/>
        <end position="311"/>
    </location>
</feature>
<dbReference type="AlphaFoldDB" id="M5GAT8"/>
<evidence type="ECO:0000313" key="5">
    <source>
        <dbReference type="Proteomes" id="UP000030653"/>
    </source>
</evidence>
<dbReference type="EMBL" id="JH795860">
    <property type="protein sequence ID" value="EJU03092.1"/>
    <property type="molecule type" value="Genomic_DNA"/>
</dbReference>
<evidence type="ECO:0000256" key="2">
    <source>
        <dbReference type="SAM" id="MobiDB-lite"/>
    </source>
</evidence>
<dbReference type="Pfam" id="PF09073">
    <property type="entry name" value="BUD22"/>
    <property type="match status" value="1"/>
</dbReference>
<feature type="domain" description="Bud22" evidence="3">
    <location>
        <begin position="52"/>
        <end position="482"/>
    </location>
</feature>
<dbReference type="InterPro" id="IPR037393">
    <property type="entry name" value="Bud22/SRFB1"/>
</dbReference>
<feature type="compositionally biased region" description="Acidic residues" evidence="2">
    <location>
        <begin position="248"/>
        <end position="277"/>
    </location>
</feature>
<dbReference type="GO" id="GO:0005634">
    <property type="term" value="C:nucleus"/>
    <property type="evidence" value="ECO:0007669"/>
    <property type="project" value="TreeGrafter"/>
</dbReference>
<dbReference type="GO" id="GO:0030490">
    <property type="term" value="P:maturation of SSU-rRNA"/>
    <property type="evidence" value="ECO:0007669"/>
    <property type="project" value="TreeGrafter"/>
</dbReference>
<accession>M5GAT8</accession>
<feature type="region of interest" description="Disordered" evidence="2">
    <location>
        <begin position="190"/>
        <end position="484"/>
    </location>
</feature>
<dbReference type="OrthoDB" id="3364872at2759"/>